<protein>
    <submittedName>
        <fullName evidence="2">Gliding motility lipoprotein GldH</fullName>
    </submittedName>
</protein>
<feature type="chain" id="PRO_5043314091" evidence="1">
    <location>
        <begin position="21"/>
        <end position="164"/>
    </location>
</feature>
<name>A0AAU9CYE8_9BACT</name>
<gene>
    <name evidence="2" type="ORF">FUAX_29240</name>
</gene>
<dbReference type="InterPro" id="IPR020018">
    <property type="entry name" value="Motility-assoc_lipoprot_GldH"/>
</dbReference>
<organism evidence="2 3">
    <name type="scientific">Fulvitalea axinellae</name>
    <dbReference type="NCBI Taxonomy" id="1182444"/>
    <lineage>
        <taxon>Bacteria</taxon>
        <taxon>Pseudomonadati</taxon>
        <taxon>Bacteroidota</taxon>
        <taxon>Cytophagia</taxon>
        <taxon>Cytophagales</taxon>
        <taxon>Persicobacteraceae</taxon>
        <taxon>Fulvitalea</taxon>
    </lineage>
</organism>
<sequence>MRKRIFGLFLMIGWAFSGCATEPGTVYDSYKELKDMRWVANDSPKFDFDIEDVNRPYDIFLNVRNDMDYPFRNLYVSYALTDAKGDTLSSELKNIMLFEPKTGYPYGTGMGSVKDLREALVKSVKFSAPGPYSISLRQMMRKDTLDGISAVGIRVSVVKPQAEK</sequence>
<keyword evidence="3" id="KW-1185">Reference proteome</keyword>
<reference evidence="2 3" key="1">
    <citation type="submission" date="2021-12" db="EMBL/GenBank/DDBJ databases">
        <title>Genome sequencing of bacteria with rrn-lacking chromosome and rrn-plasmid.</title>
        <authorList>
            <person name="Anda M."/>
            <person name="Iwasaki W."/>
        </authorList>
    </citation>
    <scope>NUCLEOTIDE SEQUENCE [LARGE SCALE GENOMIC DNA]</scope>
    <source>
        <strain evidence="2 3">DSM 100852</strain>
    </source>
</reference>
<evidence type="ECO:0000313" key="3">
    <source>
        <dbReference type="Proteomes" id="UP001348817"/>
    </source>
</evidence>
<feature type="signal peptide" evidence="1">
    <location>
        <begin position="1"/>
        <end position="20"/>
    </location>
</feature>
<dbReference type="NCBIfam" id="TIGR03511">
    <property type="entry name" value="GldH_lipo"/>
    <property type="match status" value="1"/>
</dbReference>
<dbReference type="RefSeq" id="WP_338392045.1">
    <property type="nucleotide sequence ID" value="NZ_AP025314.1"/>
</dbReference>
<dbReference type="Proteomes" id="UP001348817">
    <property type="component" value="Chromosome"/>
</dbReference>
<dbReference type="AlphaFoldDB" id="A0AAU9CYE8"/>
<dbReference type="PROSITE" id="PS51257">
    <property type="entry name" value="PROKAR_LIPOPROTEIN"/>
    <property type="match status" value="1"/>
</dbReference>
<dbReference type="KEGG" id="fax:FUAX_29240"/>
<keyword evidence="1" id="KW-0732">Signal</keyword>
<proteinExistence type="predicted"/>
<evidence type="ECO:0000256" key="1">
    <source>
        <dbReference type="SAM" id="SignalP"/>
    </source>
</evidence>
<dbReference type="Pfam" id="PF14109">
    <property type="entry name" value="GldH_lipo"/>
    <property type="match status" value="1"/>
</dbReference>
<accession>A0AAU9CYE8</accession>
<dbReference type="EMBL" id="AP025314">
    <property type="protein sequence ID" value="BDD10492.1"/>
    <property type="molecule type" value="Genomic_DNA"/>
</dbReference>
<evidence type="ECO:0000313" key="2">
    <source>
        <dbReference type="EMBL" id="BDD10492.1"/>
    </source>
</evidence>
<keyword evidence="2" id="KW-0449">Lipoprotein</keyword>